<evidence type="ECO:0000259" key="4">
    <source>
        <dbReference type="Pfam" id="PF04542"/>
    </source>
</evidence>
<accession>A0A4R9LLZ3</accession>
<name>A0A4R9LLZ3_9LEPT</name>
<protein>
    <submittedName>
        <fullName evidence="5">RNA polymerase sigma factor</fullName>
    </submittedName>
</protein>
<gene>
    <name evidence="5" type="ORF">EHS11_13165</name>
</gene>
<dbReference type="SUPFAM" id="SSF88946">
    <property type="entry name" value="Sigma2 domain of RNA polymerase sigma factors"/>
    <property type="match status" value="1"/>
</dbReference>
<sequence length="277" mass="32106">MIDDPHLDLLDGCLKGDRKSLEKLVKVFQEKIFSLSLKFLWNPDDAEDATQEILIKVITNLGGFRGESKLSTWVYRIATNHLINFKKSKEELSRVNFRLIHSELQKSQTIQTEFSETTSYLAMNVQAACTHAMLLCLKRNHRLAFLLGEVFQVTSDEGGWIMDITPANFRKKLSRARIRMSEFLGTHCGLSNAKNLCRCENRIEYSLNKGRIHAYLDLSEKMKESGEWKQMPVLLAASDEVRDVAEVYRFSPQFKSRRDGLEFLKKEISREPWKLIR</sequence>
<proteinExistence type="predicted"/>
<keyword evidence="1" id="KW-0805">Transcription regulation</keyword>
<dbReference type="OrthoDB" id="9784984at2"/>
<keyword evidence="3" id="KW-0804">Transcription</keyword>
<dbReference type="Pfam" id="PF04542">
    <property type="entry name" value="Sigma70_r2"/>
    <property type="match status" value="1"/>
</dbReference>
<keyword evidence="6" id="KW-1185">Reference proteome</keyword>
<dbReference type="Proteomes" id="UP000298264">
    <property type="component" value="Unassembled WGS sequence"/>
</dbReference>
<dbReference type="PANTHER" id="PTHR43133:SF51">
    <property type="entry name" value="RNA POLYMERASE SIGMA FACTOR"/>
    <property type="match status" value="1"/>
</dbReference>
<dbReference type="InterPro" id="IPR013325">
    <property type="entry name" value="RNA_pol_sigma_r2"/>
</dbReference>
<dbReference type="InterPro" id="IPR014284">
    <property type="entry name" value="RNA_pol_sigma-70_dom"/>
</dbReference>
<organism evidence="5 6">
    <name type="scientific">Leptospira ilyithenensis</name>
    <dbReference type="NCBI Taxonomy" id="2484901"/>
    <lineage>
        <taxon>Bacteria</taxon>
        <taxon>Pseudomonadati</taxon>
        <taxon>Spirochaetota</taxon>
        <taxon>Spirochaetia</taxon>
        <taxon>Leptospirales</taxon>
        <taxon>Leptospiraceae</taxon>
        <taxon>Leptospira</taxon>
    </lineage>
</organism>
<comment type="caution">
    <text evidence="5">The sequence shown here is derived from an EMBL/GenBank/DDBJ whole genome shotgun (WGS) entry which is preliminary data.</text>
</comment>
<dbReference type="RefSeq" id="WP_135764872.1">
    <property type="nucleotide sequence ID" value="NZ_RQHV01000059.1"/>
</dbReference>
<dbReference type="PANTHER" id="PTHR43133">
    <property type="entry name" value="RNA POLYMERASE ECF-TYPE SIGMA FACTO"/>
    <property type="match status" value="1"/>
</dbReference>
<dbReference type="InterPro" id="IPR007627">
    <property type="entry name" value="RNA_pol_sigma70_r2"/>
</dbReference>
<evidence type="ECO:0000256" key="3">
    <source>
        <dbReference type="ARBA" id="ARBA00023163"/>
    </source>
</evidence>
<evidence type="ECO:0000313" key="6">
    <source>
        <dbReference type="Proteomes" id="UP000298264"/>
    </source>
</evidence>
<dbReference type="GO" id="GO:0006352">
    <property type="term" value="P:DNA-templated transcription initiation"/>
    <property type="evidence" value="ECO:0007669"/>
    <property type="project" value="InterPro"/>
</dbReference>
<evidence type="ECO:0000256" key="2">
    <source>
        <dbReference type="ARBA" id="ARBA00023082"/>
    </source>
</evidence>
<reference evidence="5" key="1">
    <citation type="journal article" date="2019" name="PLoS Negl. Trop. Dis.">
        <title>Revisiting the worldwide diversity of Leptospira species in the environment.</title>
        <authorList>
            <person name="Vincent A.T."/>
            <person name="Schiettekatte O."/>
            <person name="Bourhy P."/>
            <person name="Veyrier F.J."/>
            <person name="Picardeau M."/>
        </authorList>
    </citation>
    <scope>NUCLEOTIDE SEQUENCE [LARGE SCALE GENOMIC DNA]</scope>
    <source>
        <strain evidence="5">201400974</strain>
    </source>
</reference>
<dbReference type="NCBIfam" id="TIGR02937">
    <property type="entry name" value="sigma70-ECF"/>
    <property type="match status" value="1"/>
</dbReference>
<evidence type="ECO:0000256" key="1">
    <source>
        <dbReference type="ARBA" id="ARBA00023015"/>
    </source>
</evidence>
<keyword evidence="2" id="KW-0731">Sigma factor</keyword>
<dbReference type="EMBL" id="RQHV01000059">
    <property type="protein sequence ID" value="TGN08707.1"/>
    <property type="molecule type" value="Genomic_DNA"/>
</dbReference>
<dbReference type="Gene3D" id="1.10.1740.10">
    <property type="match status" value="1"/>
</dbReference>
<feature type="domain" description="RNA polymerase sigma-70 region 2" evidence="4">
    <location>
        <begin position="25"/>
        <end position="89"/>
    </location>
</feature>
<evidence type="ECO:0000313" key="5">
    <source>
        <dbReference type="EMBL" id="TGN08707.1"/>
    </source>
</evidence>
<dbReference type="AlphaFoldDB" id="A0A4R9LLZ3"/>
<dbReference type="InterPro" id="IPR039425">
    <property type="entry name" value="RNA_pol_sigma-70-like"/>
</dbReference>
<dbReference type="GO" id="GO:0016987">
    <property type="term" value="F:sigma factor activity"/>
    <property type="evidence" value="ECO:0007669"/>
    <property type="project" value="UniProtKB-KW"/>
</dbReference>